<comment type="cofactor">
    <cofactor evidence="1 10">
        <name>Mg(2+)</name>
        <dbReference type="ChEBI" id="CHEBI:18420"/>
    </cofactor>
</comment>
<keyword evidence="5 10" id="KW-0808">Transferase</keyword>
<dbReference type="GO" id="GO:0009436">
    <property type="term" value="P:glyoxylate catabolic process"/>
    <property type="evidence" value="ECO:0007669"/>
    <property type="project" value="TreeGrafter"/>
</dbReference>
<dbReference type="Pfam" id="PF20658">
    <property type="entry name" value="MSG_insertion"/>
    <property type="match status" value="1"/>
</dbReference>
<dbReference type="SUPFAM" id="SSF51645">
    <property type="entry name" value="Malate synthase G"/>
    <property type="match status" value="1"/>
</dbReference>
<comment type="pathway">
    <text evidence="10 13">Carbohydrate metabolism; glyoxylate cycle; (S)-malate from isocitrate: step 2/2.</text>
</comment>
<feature type="binding site" evidence="10">
    <location>
        <position position="116"/>
    </location>
    <ligand>
        <name>acetyl-CoA</name>
        <dbReference type="ChEBI" id="CHEBI:57288"/>
    </ligand>
</feature>
<reference evidence="18 19" key="1">
    <citation type="submission" date="2019-01" db="EMBL/GenBank/DDBJ databases">
        <authorList>
            <person name="Chen W.-M."/>
        </authorList>
    </citation>
    <scope>NUCLEOTIDE SEQUENCE [LARGE SCALE GENOMIC DNA]</scope>
    <source>
        <strain evidence="18 19">KYPY4</strain>
    </source>
</reference>
<comment type="subcellular location">
    <subcellularLocation>
        <location evidence="10 13">Cytoplasm</location>
    </subcellularLocation>
</comment>
<evidence type="ECO:0000313" key="19">
    <source>
        <dbReference type="Proteomes" id="UP000285575"/>
    </source>
</evidence>
<keyword evidence="19" id="KW-1185">Reference proteome</keyword>
<dbReference type="GO" id="GO:0006099">
    <property type="term" value="P:tricarboxylic acid cycle"/>
    <property type="evidence" value="ECO:0007669"/>
    <property type="project" value="UniProtKB-KW"/>
</dbReference>
<evidence type="ECO:0000256" key="12">
    <source>
        <dbReference type="PIRSR" id="PIRSR601465-50"/>
    </source>
</evidence>
<dbReference type="GO" id="GO:0006097">
    <property type="term" value="P:glyoxylate cycle"/>
    <property type="evidence" value="ECO:0007669"/>
    <property type="project" value="UniProtKB-UniRule"/>
</dbReference>
<feature type="domain" description="Malate synthase G alpha-beta insertion" evidence="16">
    <location>
        <begin position="162"/>
        <end position="237"/>
    </location>
</feature>
<dbReference type="Proteomes" id="UP000285575">
    <property type="component" value="Unassembled WGS sequence"/>
</dbReference>
<keyword evidence="7 10" id="KW-0460">Magnesium</keyword>
<feature type="binding site" evidence="10">
    <location>
        <begin position="471"/>
        <end position="474"/>
    </location>
    <ligand>
        <name>glyoxylate</name>
        <dbReference type="ChEBI" id="CHEBI:36655"/>
    </ligand>
</feature>
<evidence type="ECO:0000256" key="2">
    <source>
        <dbReference type="ARBA" id="ARBA00022435"/>
    </source>
</evidence>
<feature type="binding site" evidence="10">
    <location>
        <position position="474"/>
    </location>
    <ligand>
        <name>Mg(2+)</name>
        <dbReference type="ChEBI" id="CHEBI:18420"/>
    </ligand>
</feature>
<feature type="binding site" evidence="10">
    <location>
        <position position="555"/>
    </location>
    <ligand>
        <name>acetyl-CoA</name>
        <dbReference type="ChEBI" id="CHEBI:57288"/>
    </ligand>
</feature>
<keyword evidence="18" id="KW-0012">Acyltransferase</keyword>
<dbReference type="InterPro" id="IPR048356">
    <property type="entry name" value="MS_N"/>
</dbReference>
<dbReference type="InterPro" id="IPR011076">
    <property type="entry name" value="Malate_synth_sf"/>
</dbReference>
<keyword evidence="2 10" id="KW-0329">Glyoxylate bypass</keyword>
<dbReference type="InterPro" id="IPR006253">
    <property type="entry name" value="Malate_synthG"/>
</dbReference>
<dbReference type="RefSeq" id="WP_128226746.1">
    <property type="nucleotide sequence ID" value="NZ_SACR01000001.1"/>
</dbReference>
<keyword evidence="3 10" id="KW-0963">Cytoplasm</keyword>
<evidence type="ECO:0000256" key="4">
    <source>
        <dbReference type="ARBA" id="ARBA00022532"/>
    </source>
</evidence>
<evidence type="ECO:0000256" key="5">
    <source>
        <dbReference type="ARBA" id="ARBA00022679"/>
    </source>
</evidence>
<dbReference type="InterPro" id="IPR044856">
    <property type="entry name" value="Malate_synth_C_sf"/>
</dbReference>
<dbReference type="GO" id="GO:0005829">
    <property type="term" value="C:cytosol"/>
    <property type="evidence" value="ECO:0007669"/>
    <property type="project" value="TreeGrafter"/>
</dbReference>
<gene>
    <name evidence="10" type="primary">glcB</name>
    <name evidence="18" type="ORF">EOE66_00510</name>
</gene>
<feature type="binding site" evidence="10">
    <location>
        <position position="446"/>
    </location>
    <ligand>
        <name>glyoxylate</name>
        <dbReference type="ChEBI" id="CHEBI:36655"/>
    </ligand>
</feature>
<dbReference type="Pfam" id="PF01274">
    <property type="entry name" value="MS_TIM-barrel"/>
    <property type="match status" value="1"/>
</dbReference>
<dbReference type="GO" id="GO:0000287">
    <property type="term" value="F:magnesium ion binding"/>
    <property type="evidence" value="ECO:0007669"/>
    <property type="project" value="TreeGrafter"/>
</dbReference>
<protein>
    <recommendedName>
        <fullName evidence="10 11">Malate synthase G</fullName>
        <ecNumber evidence="10 11">2.3.3.9</ecNumber>
    </recommendedName>
</protein>
<keyword evidence="8 10" id="KW-0558">Oxidation</keyword>
<accession>A0A437RQZ3</accession>
<comment type="subunit">
    <text evidence="10">Monomer.</text>
</comment>
<dbReference type="AlphaFoldDB" id="A0A437RQZ3"/>
<sequence>MRTTLHSLQVADPLARFIDDEVLPGTGLDREAFWAGFSQIVQDLAPKNAALLAERDRLQTELDAWHTKHPGPIKNMAKYRAFLEKIGYLVPVPEKVKATTKNVDAELALQAGPQLVVPITNARYALNAANARWGSLYDALYGTDALPETDGATKAGPNGEAYNPVRGAKVIEYARHVLDRCAPLKKGSHVHSTGYAVVDGALQVTLKDGSTQGLKSPAQFAGHQGDAAAPSAVLLVHHGLHLEIRIDRSTAIGASDAAGVSDLVLEAALSTILDLEDSVAVVDADDKVLAYRNWLGILKGTLTEPVSKGGKTFTRGLNADRTYTGPKGEPVVLHGRSLLFLRNVGHLMTNPAILWGEQAQEIPEGLMDAVITTAIALHDLKRNGEKSSEGAAGARNIVNSRKGSVYIVKPKMHGPAEVAFAAELFGRVEKLLGLPDSTVKLGIMDEERRTSVNLKACIAAAASRVAFINTGFLDRTGDEMHTAMRAGPMRRKGDMKTSEWIAAYERNNVLVGLQCGLRGKAQIGKGMWAMPDMMGAMLQQKIAHPLAGANTAWVPSPTAATLHALHYHQVDVAKVQKSLEKVDADAEREALLTGLLTIPVVKKAKWTDAEKQQELDNNAQGILGYVVRWVDQGVGCSKVPDIHNVGLMEDRATLRISSQHMANWLRHGVVTKAEVKATLKRMAKVVDKQNAGDKAYRPMAGRFKESAAFQAASDLVFKGEAQPSGYTEPLLHAWRLKVKAGA</sequence>
<evidence type="ECO:0000256" key="3">
    <source>
        <dbReference type="ARBA" id="ARBA00022490"/>
    </source>
</evidence>
<evidence type="ECO:0000259" key="14">
    <source>
        <dbReference type="Pfam" id="PF01274"/>
    </source>
</evidence>
<evidence type="ECO:0000256" key="7">
    <source>
        <dbReference type="ARBA" id="ARBA00022842"/>
    </source>
</evidence>
<evidence type="ECO:0000256" key="8">
    <source>
        <dbReference type="ARBA" id="ARBA00023097"/>
    </source>
</evidence>
<dbReference type="GO" id="GO:0004474">
    <property type="term" value="F:malate synthase activity"/>
    <property type="evidence" value="ECO:0007669"/>
    <property type="project" value="UniProtKB-UniRule"/>
</dbReference>
<dbReference type="HAMAP" id="MF_00641">
    <property type="entry name" value="Malate_synth_G"/>
    <property type="match status" value="1"/>
</dbReference>
<dbReference type="Pfam" id="PF20656">
    <property type="entry name" value="MS_N"/>
    <property type="match status" value="1"/>
</dbReference>
<feature type="modified residue" description="Cysteine sulfenic acid (-SOH)" evidence="10">
    <location>
        <position position="636"/>
    </location>
</feature>
<evidence type="ECO:0000259" key="17">
    <source>
        <dbReference type="Pfam" id="PF20659"/>
    </source>
</evidence>
<dbReference type="PANTHER" id="PTHR42739">
    <property type="entry name" value="MALATE SYNTHASE G"/>
    <property type="match status" value="1"/>
</dbReference>
<dbReference type="EMBL" id="SACR01000001">
    <property type="protein sequence ID" value="RVU49105.1"/>
    <property type="molecule type" value="Genomic_DNA"/>
</dbReference>
<evidence type="ECO:0000256" key="11">
    <source>
        <dbReference type="NCBIfam" id="TIGR01345"/>
    </source>
</evidence>
<dbReference type="PANTHER" id="PTHR42739:SF1">
    <property type="entry name" value="MALATE SYNTHASE G"/>
    <property type="match status" value="1"/>
</dbReference>
<feature type="binding site" evidence="10">
    <location>
        <begin position="123"/>
        <end position="124"/>
    </location>
    <ligand>
        <name>acetyl-CoA</name>
        <dbReference type="ChEBI" id="CHEBI:57288"/>
    </ligand>
</feature>
<evidence type="ECO:0000256" key="13">
    <source>
        <dbReference type="RuleBase" id="RU003572"/>
    </source>
</evidence>
<feature type="domain" description="Malate synthase N-terminal" evidence="15">
    <location>
        <begin position="15"/>
        <end position="74"/>
    </location>
</feature>
<feature type="binding site" evidence="10">
    <location>
        <position position="278"/>
    </location>
    <ligand>
        <name>acetyl-CoA</name>
        <dbReference type="ChEBI" id="CHEBI:57288"/>
    </ligand>
</feature>
<dbReference type="InterPro" id="IPR001465">
    <property type="entry name" value="Malate_synthase_TIM"/>
</dbReference>
<dbReference type="Gene3D" id="1.20.1220.12">
    <property type="entry name" value="Malate synthase, domain III"/>
    <property type="match status" value="1"/>
</dbReference>
<keyword evidence="6 10" id="KW-0479">Metal-binding</keyword>
<organism evidence="18 19">
    <name type="scientific">Rubrivivax rivuli</name>
    <dbReference type="NCBI Taxonomy" id="1862385"/>
    <lineage>
        <taxon>Bacteria</taxon>
        <taxon>Pseudomonadati</taxon>
        <taxon>Pseudomonadota</taxon>
        <taxon>Betaproteobacteria</taxon>
        <taxon>Burkholderiales</taxon>
        <taxon>Sphaerotilaceae</taxon>
        <taxon>Rubrivivax</taxon>
    </lineage>
</organism>
<comment type="similarity">
    <text evidence="10 13">Belongs to the malate synthase family. GlcB subfamily.</text>
</comment>
<feature type="active site" description="Proton acceptor" evidence="10 12">
    <location>
        <position position="342"/>
    </location>
</feature>
<dbReference type="UniPathway" id="UPA00703">
    <property type="reaction ID" value="UER00720"/>
</dbReference>
<comment type="caution">
    <text evidence="10">Lacks conserved residue(s) required for the propagation of feature annotation.</text>
</comment>
<dbReference type="Gene3D" id="3.20.20.360">
    <property type="entry name" value="Malate synthase, domain 3"/>
    <property type="match status" value="2"/>
</dbReference>
<evidence type="ECO:0000259" key="15">
    <source>
        <dbReference type="Pfam" id="PF20656"/>
    </source>
</evidence>
<keyword evidence="4 10" id="KW-0816">Tricarboxylic acid cycle</keyword>
<dbReference type="InterPro" id="IPR046363">
    <property type="entry name" value="MS_N_TIM-barrel_dom"/>
</dbReference>
<evidence type="ECO:0000256" key="9">
    <source>
        <dbReference type="ARBA" id="ARBA00047918"/>
    </source>
</evidence>
<dbReference type="InterPro" id="IPR048357">
    <property type="entry name" value="MSG_insertion"/>
</dbReference>
<dbReference type="EC" id="2.3.3.9" evidence="10 11"/>
<feature type="binding site" evidence="10">
    <location>
        <position position="446"/>
    </location>
    <ligand>
        <name>Mg(2+)</name>
        <dbReference type="ChEBI" id="CHEBI:18420"/>
    </ligand>
</feature>
<dbReference type="InterPro" id="IPR048355">
    <property type="entry name" value="MS_C"/>
</dbReference>
<dbReference type="Pfam" id="PF20659">
    <property type="entry name" value="MS_C"/>
    <property type="match status" value="1"/>
</dbReference>
<comment type="caution">
    <text evidence="18">The sequence shown here is derived from an EMBL/GenBank/DDBJ whole genome shotgun (WGS) entry which is preliminary data.</text>
</comment>
<evidence type="ECO:0000256" key="10">
    <source>
        <dbReference type="HAMAP-Rule" id="MF_00641"/>
    </source>
</evidence>
<dbReference type="NCBIfam" id="TIGR01345">
    <property type="entry name" value="malate_syn_G"/>
    <property type="match status" value="1"/>
</dbReference>
<dbReference type="OrthoDB" id="9762054at2"/>
<feature type="domain" description="Malate synthase TIM barrel" evidence="14">
    <location>
        <begin position="339"/>
        <end position="596"/>
    </location>
</feature>
<evidence type="ECO:0000256" key="1">
    <source>
        <dbReference type="ARBA" id="ARBA00001946"/>
    </source>
</evidence>
<feature type="active site" description="Proton donor" evidence="10 12">
    <location>
        <position position="650"/>
    </location>
</feature>
<evidence type="ECO:0000256" key="6">
    <source>
        <dbReference type="ARBA" id="ARBA00022723"/>
    </source>
</evidence>
<comment type="function">
    <text evidence="10">Involved in the glycolate utilization. Catalyzes the condensation and subsequent hydrolysis of acetyl-coenzyme A (acetyl-CoA) and glyoxylate to form malate and CoA.</text>
</comment>
<feature type="binding site" evidence="10">
    <location>
        <position position="315"/>
    </location>
    <ligand>
        <name>acetyl-CoA</name>
        <dbReference type="ChEBI" id="CHEBI:57288"/>
    </ligand>
</feature>
<name>A0A437RQZ3_9BURK</name>
<feature type="binding site" evidence="10">
    <location>
        <position position="342"/>
    </location>
    <ligand>
        <name>glyoxylate</name>
        <dbReference type="ChEBI" id="CHEBI:36655"/>
    </ligand>
</feature>
<dbReference type="NCBIfam" id="NF002825">
    <property type="entry name" value="PRK02999.1"/>
    <property type="match status" value="1"/>
</dbReference>
<evidence type="ECO:0000259" key="16">
    <source>
        <dbReference type="Pfam" id="PF20658"/>
    </source>
</evidence>
<proteinExistence type="inferred from homology"/>
<evidence type="ECO:0000313" key="18">
    <source>
        <dbReference type="EMBL" id="RVU49105.1"/>
    </source>
</evidence>
<comment type="catalytic activity">
    <reaction evidence="9 10 13">
        <text>glyoxylate + acetyl-CoA + H2O = (S)-malate + CoA + H(+)</text>
        <dbReference type="Rhea" id="RHEA:18181"/>
        <dbReference type="ChEBI" id="CHEBI:15377"/>
        <dbReference type="ChEBI" id="CHEBI:15378"/>
        <dbReference type="ChEBI" id="CHEBI:15589"/>
        <dbReference type="ChEBI" id="CHEBI:36655"/>
        <dbReference type="ChEBI" id="CHEBI:57287"/>
        <dbReference type="ChEBI" id="CHEBI:57288"/>
        <dbReference type="EC" id="2.3.3.9"/>
    </reaction>
</comment>
<feature type="domain" description="Malate synthase C-terminal" evidence="17">
    <location>
        <begin position="610"/>
        <end position="708"/>
    </location>
</feature>